<dbReference type="Proteomes" id="UP000476820">
    <property type="component" value="Unassembled WGS sequence"/>
</dbReference>
<evidence type="ECO:0000313" key="2">
    <source>
        <dbReference type="EMBL" id="NFN36476.1"/>
    </source>
</evidence>
<gene>
    <name evidence="1" type="ORF">FC774_13440</name>
    <name evidence="2" type="ORF">FDB51_15430</name>
</gene>
<dbReference type="RefSeq" id="WP_053342560.1">
    <property type="nucleotide sequence ID" value="NZ_LFPA01000153.1"/>
</dbReference>
<proteinExistence type="predicted"/>
<evidence type="ECO:0000313" key="4">
    <source>
        <dbReference type="Proteomes" id="UP000476820"/>
    </source>
</evidence>
<comment type="caution">
    <text evidence="1">The sequence shown here is derived from an EMBL/GenBank/DDBJ whole genome shotgun (WGS) entry which is preliminary data.</text>
</comment>
<evidence type="ECO:0000313" key="3">
    <source>
        <dbReference type="Proteomes" id="UP000473681"/>
    </source>
</evidence>
<dbReference type="EMBL" id="SWVK01000024">
    <property type="protein sequence ID" value="NFN36476.1"/>
    <property type="molecule type" value="Genomic_DNA"/>
</dbReference>
<dbReference type="EMBL" id="SWOV01000041">
    <property type="protein sequence ID" value="NFF88858.1"/>
    <property type="molecule type" value="Genomic_DNA"/>
</dbReference>
<dbReference type="OrthoDB" id="9788177at2"/>
<reference evidence="3 4" key="1">
    <citation type="submission" date="2019-04" db="EMBL/GenBank/DDBJ databases">
        <title>Genome sequencing of Clostridium botulinum Groups I-IV and Clostridium butyricum.</title>
        <authorList>
            <person name="Brunt J."/>
            <person name="Van Vliet A.H.M."/>
            <person name="Stringer S.C."/>
            <person name="Carter A.T."/>
            <person name="Peck M.W."/>
        </authorList>
    </citation>
    <scope>NUCLEOTIDE SEQUENCE [LARGE SCALE GENOMIC DNA]</scope>
    <source>
        <strain evidence="1 4">1605</strain>
        <strain evidence="2 3">CB-K-33E</strain>
    </source>
</reference>
<dbReference type="SUPFAM" id="SSF55961">
    <property type="entry name" value="Bet v1-like"/>
    <property type="match status" value="1"/>
</dbReference>
<accession>A0A0L9Y6H0</accession>
<name>A0A0L9Y6H0_CLOBO</name>
<sequence length="131" mass="15387">MAVSNIKATFQCDIKNIWEIVTSLENYSWRSDLSKIEILDKNKFLEYTKDGYITTFTVTATEPYQRWEFDMENSNMRGHWIGIFSYENGKTTIDFTEDVSVKKVIMKPFVGMYLKKQQATYVSDLKKAVFC</sequence>
<protein>
    <submittedName>
        <fullName evidence="1">Polyketide cyclase</fullName>
    </submittedName>
</protein>
<dbReference type="Proteomes" id="UP000473681">
    <property type="component" value="Unassembled WGS sequence"/>
</dbReference>
<dbReference type="AlphaFoldDB" id="A0A0L9Y6H0"/>
<organism evidence="1 4">
    <name type="scientific">Clostridium botulinum</name>
    <dbReference type="NCBI Taxonomy" id="1491"/>
    <lineage>
        <taxon>Bacteria</taxon>
        <taxon>Bacillati</taxon>
        <taxon>Bacillota</taxon>
        <taxon>Clostridia</taxon>
        <taxon>Eubacteriales</taxon>
        <taxon>Clostridiaceae</taxon>
        <taxon>Clostridium</taxon>
    </lineage>
</organism>
<evidence type="ECO:0000313" key="1">
    <source>
        <dbReference type="EMBL" id="NFF88858.1"/>
    </source>
</evidence>